<accession>A0A3P7KK01</accession>
<protein>
    <submittedName>
        <fullName evidence="1">Uncharacterized protein</fullName>
    </submittedName>
</protein>
<sequence length="71" mass="8357">RKKFEKLAAKYGSEEGADSVIFEGEKWPPPKTTPRFLFDTHYAPLIRQMYNDGEYFMDSEIENEIHVDKSK</sequence>
<proteinExistence type="predicted"/>
<evidence type="ECO:0000313" key="2">
    <source>
        <dbReference type="Proteomes" id="UP000271087"/>
    </source>
</evidence>
<dbReference type="Proteomes" id="UP000271087">
    <property type="component" value="Unassembled WGS sequence"/>
</dbReference>
<keyword evidence="2" id="KW-1185">Reference proteome</keyword>
<gene>
    <name evidence="1" type="ORF">NOO_LOCUS9945</name>
</gene>
<reference evidence="1 2" key="1">
    <citation type="submission" date="2018-08" db="EMBL/GenBank/DDBJ databases">
        <authorList>
            <person name="Laetsch R D."/>
            <person name="Stevens L."/>
            <person name="Kumar S."/>
            <person name="Blaxter L. M."/>
        </authorList>
    </citation>
    <scope>NUCLEOTIDE SEQUENCE [LARGE SCALE GENOMIC DNA]</scope>
</reference>
<evidence type="ECO:0000313" key="1">
    <source>
        <dbReference type="EMBL" id="VDM93640.1"/>
    </source>
</evidence>
<feature type="non-terminal residue" evidence="1">
    <location>
        <position position="1"/>
    </location>
</feature>
<dbReference type="AlphaFoldDB" id="A0A3P7KK01"/>
<organism evidence="1 2">
    <name type="scientific">Onchocerca ochengi</name>
    <name type="common">Filarial nematode worm</name>
    <dbReference type="NCBI Taxonomy" id="42157"/>
    <lineage>
        <taxon>Eukaryota</taxon>
        <taxon>Metazoa</taxon>
        <taxon>Ecdysozoa</taxon>
        <taxon>Nematoda</taxon>
        <taxon>Chromadorea</taxon>
        <taxon>Rhabditida</taxon>
        <taxon>Spirurina</taxon>
        <taxon>Spiruromorpha</taxon>
        <taxon>Filarioidea</taxon>
        <taxon>Onchocercidae</taxon>
        <taxon>Onchocerca</taxon>
    </lineage>
</organism>
<name>A0A3P7KK01_ONCOC</name>
<dbReference type="EMBL" id="UYRW01005245">
    <property type="protein sequence ID" value="VDM93640.1"/>
    <property type="molecule type" value="Genomic_DNA"/>
</dbReference>